<gene>
    <name evidence="2" type="ORF">DC487_13440</name>
</gene>
<reference evidence="2 3" key="1">
    <citation type="submission" date="2018-04" db="EMBL/GenBank/DDBJ databases">
        <title>Sphingobacterium cortibacter sp. nov.</title>
        <authorList>
            <person name="Li Y."/>
        </authorList>
    </citation>
    <scope>NUCLEOTIDE SEQUENCE [LARGE SCALE GENOMIC DNA]</scope>
    <source>
        <strain evidence="2 3">2c-3</strain>
    </source>
</reference>
<keyword evidence="1" id="KW-0472">Membrane</keyword>
<dbReference type="EMBL" id="QDKG01000005">
    <property type="protein sequence ID" value="PVH24534.1"/>
    <property type="molecule type" value="Genomic_DNA"/>
</dbReference>
<comment type="caution">
    <text evidence="2">The sequence shown here is derived from an EMBL/GenBank/DDBJ whole genome shotgun (WGS) entry which is preliminary data.</text>
</comment>
<feature type="transmembrane region" description="Helical" evidence="1">
    <location>
        <begin position="100"/>
        <end position="123"/>
    </location>
</feature>
<dbReference type="Proteomes" id="UP000245627">
    <property type="component" value="Unassembled WGS sequence"/>
</dbReference>
<evidence type="ECO:0000256" key="1">
    <source>
        <dbReference type="SAM" id="Phobius"/>
    </source>
</evidence>
<evidence type="ECO:0000313" key="3">
    <source>
        <dbReference type="Proteomes" id="UP000245627"/>
    </source>
</evidence>
<keyword evidence="3" id="KW-1185">Reference proteome</keyword>
<keyword evidence="1" id="KW-0812">Transmembrane</keyword>
<organism evidence="2 3">
    <name type="scientific">Sphingobacterium corticibacter</name>
    <dbReference type="NCBI Taxonomy" id="2171749"/>
    <lineage>
        <taxon>Bacteria</taxon>
        <taxon>Pseudomonadati</taxon>
        <taxon>Bacteroidota</taxon>
        <taxon>Sphingobacteriia</taxon>
        <taxon>Sphingobacteriales</taxon>
        <taxon>Sphingobacteriaceae</taxon>
        <taxon>Sphingobacterium</taxon>
    </lineage>
</organism>
<sequence>MNYTTKMKESLIKILGAKIDRKLFIISLTLGFLFTSLLYILIIPLAYWGLFGEGEAAANIMDRPLNSFILEFCALTLTLCIYAALAFMSFRNEKFNKAKSYILAVILIFVIYMFRFEVGNALIDLNIK</sequence>
<protein>
    <submittedName>
        <fullName evidence="2">Uncharacterized protein</fullName>
    </submittedName>
</protein>
<keyword evidence="1" id="KW-1133">Transmembrane helix</keyword>
<name>A0A2T8HGK6_9SPHI</name>
<proteinExistence type="predicted"/>
<accession>A0A2T8HGK6</accession>
<evidence type="ECO:0000313" key="2">
    <source>
        <dbReference type="EMBL" id="PVH24534.1"/>
    </source>
</evidence>
<feature type="transmembrane region" description="Helical" evidence="1">
    <location>
        <begin position="23"/>
        <end position="48"/>
    </location>
</feature>
<feature type="transmembrane region" description="Helical" evidence="1">
    <location>
        <begin position="68"/>
        <end position="88"/>
    </location>
</feature>
<dbReference type="AlphaFoldDB" id="A0A2T8HGK6"/>